<organism evidence="1 2">
    <name type="scientific">Acanthoscelides obtectus</name>
    <name type="common">Bean weevil</name>
    <name type="synonym">Bruchus obtectus</name>
    <dbReference type="NCBI Taxonomy" id="200917"/>
    <lineage>
        <taxon>Eukaryota</taxon>
        <taxon>Metazoa</taxon>
        <taxon>Ecdysozoa</taxon>
        <taxon>Arthropoda</taxon>
        <taxon>Hexapoda</taxon>
        <taxon>Insecta</taxon>
        <taxon>Pterygota</taxon>
        <taxon>Neoptera</taxon>
        <taxon>Endopterygota</taxon>
        <taxon>Coleoptera</taxon>
        <taxon>Polyphaga</taxon>
        <taxon>Cucujiformia</taxon>
        <taxon>Chrysomeloidea</taxon>
        <taxon>Chrysomelidae</taxon>
        <taxon>Bruchinae</taxon>
        <taxon>Bruchini</taxon>
        <taxon>Acanthoscelides</taxon>
    </lineage>
</organism>
<dbReference type="AlphaFoldDB" id="A0A9P0P9P3"/>
<gene>
    <name evidence="1" type="ORF">ACAOBT_LOCUS11907</name>
</gene>
<keyword evidence="2" id="KW-1185">Reference proteome</keyword>
<protein>
    <submittedName>
        <fullName evidence="1">Uncharacterized protein</fullName>
    </submittedName>
</protein>
<sequence>MFFLTSVTADERNQVFGDLPKRMILQQDTAICRNQLYANAFLARQGKQLFTGL</sequence>
<proteinExistence type="predicted"/>
<accession>A0A9P0P9P3</accession>
<reference evidence="1" key="1">
    <citation type="submission" date="2022-03" db="EMBL/GenBank/DDBJ databases">
        <authorList>
            <person name="Sayadi A."/>
        </authorList>
    </citation>
    <scope>NUCLEOTIDE SEQUENCE</scope>
</reference>
<evidence type="ECO:0000313" key="1">
    <source>
        <dbReference type="EMBL" id="CAH1976018.1"/>
    </source>
</evidence>
<name>A0A9P0P9P3_ACAOB</name>
<evidence type="ECO:0000313" key="2">
    <source>
        <dbReference type="Proteomes" id="UP001152888"/>
    </source>
</evidence>
<dbReference type="Proteomes" id="UP001152888">
    <property type="component" value="Unassembled WGS sequence"/>
</dbReference>
<comment type="caution">
    <text evidence="1">The sequence shown here is derived from an EMBL/GenBank/DDBJ whole genome shotgun (WGS) entry which is preliminary data.</text>
</comment>
<dbReference type="EMBL" id="CAKOFQ010006842">
    <property type="protein sequence ID" value="CAH1976018.1"/>
    <property type="molecule type" value="Genomic_DNA"/>
</dbReference>